<dbReference type="AlphaFoldDB" id="A0A1G7TJI5"/>
<keyword evidence="1" id="KW-0418">Kinase</keyword>
<keyword evidence="1" id="KW-0808">Transferase</keyword>
<evidence type="ECO:0000313" key="1">
    <source>
        <dbReference type="EMBL" id="SDG35262.1"/>
    </source>
</evidence>
<dbReference type="InterPro" id="IPR004381">
    <property type="entry name" value="Glycerate_kinase"/>
</dbReference>
<dbReference type="GO" id="GO:0031388">
    <property type="term" value="P:organic acid phosphorylation"/>
    <property type="evidence" value="ECO:0007669"/>
    <property type="project" value="InterPro"/>
</dbReference>
<organism evidence="1 2">
    <name type="scientific">Lentzea fradiae</name>
    <dbReference type="NCBI Taxonomy" id="200378"/>
    <lineage>
        <taxon>Bacteria</taxon>
        <taxon>Bacillati</taxon>
        <taxon>Actinomycetota</taxon>
        <taxon>Actinomycetes</taxon>
        <taxon>Pseudonocardiales</taxon>
        <taxon>Pseudonocardiaceae</taxon>
        <taxon>Lentzea</taxon>
    </lineage>
</organism>
<accession>A0A1G7TJI5</accession>
<gene>
    <name evidence="1" type="ORF">SAMN05216553_107291</name>
</gene>
<dbReference type="Pfam" id="PF02595">
    <property type="entry name" value="Gly_kinase"/>
    <property type="match status" value="2"/>
</dbReference>
<dbReference type="SUPFAM" id="SSF110738">
    <property type="entry name" value="Glycerate kinase I"/>
    <property type="match status" value="1"/>
</dbReference>
<name>A0A1G7TJI5_9PSEU</name>
<keyword evidence="2" id="KW-1185">Reference proteome</keyword>
<dbReference type="STRING" id="200378.SAMN05216553_107291"/>
<reference evidence="2" key="1">
    <citation type="submission" date="2016-10" db="EMBL/GenBank/DDBJ databases">
        <authorList>
            <person name="Varghese N."/>
            <person name="Submissions S."/>
        </authorList>
    </citation>
    <scope>NUCLEOTIDE SEQUENCE [LARGE SCALE GENOMIC DNA]</scope>
    <source>
        <strain evidence="2">CGMCC 4.3506</strain>
    </source>
</reference>
<dbReference type="EMBL" id="FNCC01000007">
    <property type="protein sequence ID" value="SDG35262.1"/>
    <property type="molecule type" value="Genomic_DNA"/>
</dbReference>
<dbReference type="PANTHER" id="PTHR21599">
    <property type="entry name" value="GLYCERATE KINASE"/>
    <property type="match status" value="1"/>
</dbReference>
<proteinExistence type="predicted"/>
<sequence>MTDRDDTRGPFVRVTSTRGPRVLPEETWGPRVAHPKVVVAPDKFKGSLTAPRVAAAVARGLREAVPDLDVRLHPVADGGDGTVDAAVAAGFVKAGRWVTGPLGKPVPASFAVRGTTAVVEVASAAGLALLERPAPLDATSHGVGELLKAALDSGCTTIVLGLGGSACTDGGAGMLEALGTTSFEGVDLVLASDVDNPLLGPSGAAAVYGPQKGATPEQVEVLEARLAAFAQRVGPEHAARPGAGAAGGIGFAALAVLGARFRPGIDVVLELTGFAEAVAGASLVVTGEGSLDAQTRHGKAPYGVVRASGDVPVVAVAGQCSVEPGDLGLKAVYALLDVEPDVTRCLARPEPLLHVIGGRIAREWMSE</sequence>
<protein>
    <submittedName>
        <fullName evidence="1">Glycerate kinase</fullName>
    </submittedName>
</protein>
<dbReference type="InterPro" id="IPR036129">
    <property type="entry name" value="Glycerate_kinase_sf"/>
</dbReference>
<dbReference type="PANTHER" id="PTHR21599:SF0">
    <property type="entry name" value="GLYCERATE KINASE"/>
    <property type="match status" value="1"/>
</dbReference>
<dbReference type="InterPro" id="IPR018193">
    <property type="entry name" value="Glyc_kinase_flavodox-like_fold"/>
</dbReference>
<dbReference type="Gene3D" id="3.90.1510.10">
    <property type="entry name" value="Glycerate kinase, domain 2"/>
    <property type="match status" value="2"/>
</dbReference>
<evidence type="ECO:0000313" key="2">
    <source>
        <dbReference type="Proteomes" id="UP000199623"/>
    </source>
</evidence>
<dbReference type="Proteomes" id="UP000199623">
    <property type="component" value="Unassembled WGS sequence"/>
</dbReference>
<dbReference type="GO" id="GO:0008887">
    <property type="term" value="F:glycerate kinase activity"/>
    <property type="evidence" value="ECO:0007669"/>
    <property type="project" value="InterPro"/>
</dbReference>